<evidence type="ECO:0000313" key="1">
    <source>
        <dbReference type="EMBL" id="BAC94413.1"/>
    </source>
</evidence>
<protein>
    <submittedName>
        <fullName evidence="1">Uncharacterized protein</fullName>
    </submittedName>
</protein>
<organism evidence="1 2">
    <name type="scientific">Vibrio vulnificus (strain YJ016)</name>
    <dbReference type="NCBI Taxonomy" id="196600"/>
    <lineage>
        <taxon>Bacteria</taxon>
        <taxon>Pseudomonadati</taxon>
        <taxon>Pseudomonadota</taxon>
        <taxon>Gammaproteobacteria</taxon>
        <taxon>Vibrionales</taxon>
        <taxon>Vibrionaceae</taxon>
        <taxon>Vibrio</taxon>
    </lineage>
</organism>
<gene>
    <name evidence="1" type="ordered locus">VV1649</name>
</gene>
<evidence type="ECO:0000313" key="2">
    <source>
        <dbReference type="Proteomes" id="UP000002675"/>
    </source>
</evidence>
<name>Q7MKX8_VIBVY</name>
<proteinExistence type="predicted"/>
<sequence>MCICVSVISGTDKLPLLDAVWKRIKQGLTQKKRRLVENLLFSDEKSINMSLLLPFRQPLLGHLG</sequence>
<dbReference type="KEGG" id="vvy:VV1649"/>
<reference evidence="1 2" key="1">
    <citation type="journal article" date="2003" name="Genome Res.">
        <title>Comparative genome analysis of Vibrio vulnificus, a marine pathogen.</title>
        <authorList>
            <person name="Chen C.Y."/>
            <person name="Wu K.M."/>
            <person name="Chang Y.C."/>
            <person name="Chang C.H."/>
            <person name="Tsai H.C."/>
            <person name="Liao T.L."/>
            <person name="Liu Y.M."/>
            <person name="Chen H.J."/>
            <person name="Shen A.B."/>
            <person name="Li J.C."/>
            <person name="Su T.L."/>
            <person name="Shao C.P."/>
            <person name="Lee C.T."/>
            <person name="Hor L.I."/>
            <person name="Tsai S.F."/>
        </authorList>
    </citation>
    <scope>NUCLEOTIDE SEQUENCE [LARGE SCALE GENOMIC DNA]</scope>
    <source>
        <strain evidence="1 2">YJ016</strain>
    </source>
</reference>
<dbReference type="HOGENOM" id="CLU_2866686_0_0_6"/>
<dbReference type="EMBL" id="BA000037">
    <property type="protein sequence ID" value="BAC94413.1"/>
    <property type="molecule type" value="Genomic_DNA"/>
</dbReference>
<dbReference type="AlphaFoldDB" id="Q7MKX8"/>
<accession>Q7MKX8</accession>
<dbReference type="Proteomes" id="UP000002675">
    <property type="component" value="Chromosome I"/>
</dbReference>